<keyword evidence="2" id="KW-1185">Reference proteome</keyword>
<dbReference type="EMBL" id="NCKW01003581">
    <property type="protein sequence ID" value="POM75976.1"/>
    <property type="molecule type" value="Genomic_DNA"/>
</dbReference>
<dbReference type="GO" id="GO:0006508">
    <property type="term" value="P:proteolysis"/>
    <property type="evidence" value="ECO:0007669"/>
    <property type="project" value="UniProtKB-KW"/>
</dbReference>
<dbReference type="AlphaFoldDB" id="A0A2P4YDU5"/>
<keyword evidence="1" id="KW-0378">Hydrolase</keyword>
<sequence length="392" mass="45347">MAAVEGPDVYHASWEAWLSYFTGYCERTLQVLPVKETMSRVERNKRLLRTKKGADASQLIPQDIEPYQRTYICTHGWQKRKSRSEGSRPRQHIRLTNCPFRFVVQWNVKRKELEVKSGHFVHNHQVSARAFATYPSSRDVDSALVSSRVDGMLAVEMRSKPEFGKISTDDAGQIDACIRKMVYADSSASYQTAHGALKGLCERIGVFGFFYYFEKNWNDCQDRWVMHRRADLSHFSNHTNNRLESFFGKLKDGVDGSMAMSQCIKALVTFDRRVENEYGYRHARIGQFVNSNYDDEMANVLRFTTPYVAGHVEKEYARALDSVDIYNFVRDDQDLHDVHVLGGHKPHQLRDDDWGCTCEFSVSMWLPCRHVIDCLPNDRIGCWRAYSMDADC</sequence>
<dbReference type="Proteomes" id="UP000237271">
    <property type="component" value="Unassembled WGS sequence"/>
</dbReference>
<evidence type="ECO:0000313" key="2">
    <source>
        <dbReference type="Proteomes" id="UP000237271"/>
    </source>
</evidence>
<protein>
    <submittedName>
        <fullName evidence="1">Cysteine protease family C48</fullName>
    </submittedName>
</protein>
<comment type="caution">
    <text evidence="1">The sequence shown here is derived from an EMBL/GenBank/DDBJ whole genome shotgun (WGS) entry which is preliminary data.</text>
</comment>
<organism evidence="1 2">
    <name type="scientific">Phytophthora palmivora</name>
    <dbReference type="NCBI Taxonomy" id="4796"/>
    <lineage>
        <taxon>Eukaryota</taxon>
        <taxon>Sar</taxon>
        <taxon>Stramenopiles</taxon>
        <taxon>Oomycota</taxon>
        <taxon>Peronosporomycetes</taxon>
        <taxon>Peronosporales</taxon>
        <taxon>Peronosporaceae</taxon>
        <taxon>Phytophthora</taxon>
    </lineage>
</organism>
<proteinExistence type="predicted"/>
<dbReference type="PANTHER" id="PTHR31569:SF4">
    <property type="entry name" value="SWIM-TYPE DOMAIN-CONTAINING PROTEIN"/>
    <property type="match status" value="1"/>
</dbReference>
<accession>A0A2P4YDU5</accession>
<dbReference type="InterPro" id="IPR052579">
    <property type="entry name" value="Zinc_finger_SWIM"/>
</dbReference>
<name>A0A2P4YDU5_9STRA</name>
<dbReference type="PANTHER" id="PTHR31569">
    <property type="entry name" value="SWIM-TYPE DOMAIN-CONTAINING PROTEIN"/>
    <property type="match status" value="1"/>
</dbReference>
<keyword evidence="1" id="KW-0645">Protease</keyword>
<gene>
    <name evidence="1" type="ORF">PHPALM_6841</name>
</gene>
<dbReference type="OrthoDB" id="96470at2759"/>
<dbReference type="GO" id="GO:0008233">
    <property type="term" value="F:peptidase activity"/>
    <property type="evidence" value="ECO:0007669"/>
    <property type="project" value="UniProtKB-KW"/>
</dbReference>
<evidence type="ECO:0000313" key="1">
    <source>
        <dbReference type="EMBL" id="POM75976.1"/>
    </source>
</evidence>
<reference evidence="1 2" key="1">
    <citation type="journal article" date="2017" name="Genome Biol. Evol.">
        <title>Phytophthora megakarya and P. palmivora, closely related causal agents of cacao black pod rot, underwent increases in genome sizes and gene numbers by different mechanisms.</title>
        <authorList>
            <person name="Ali S.S."/>
            <person name="Shao J."/>
            <person name="Lary D.J."/>
            <person name="Kronmiller B."/>
            <person name="Shen D."/>
            <person name="Strem M.D."/>
            <person name="Amoako-Attah I."/>
            <person name="Akrofi A.Y."/>
            <person name="Begoude B.A."/>
            <person name="Ten Hoopen G.M."/>
            <person name="Coulibaly K."/>
            <person name="Kebe B.I."/>
            <person name="Melnick R.L."/>
            <person name="Guiltinan M.J."/>
            <person name="Tyler B.M."/>
            <person name="Meinhardt L.W."/>
            <person name="Bailey B.A."/>
        </authorList>
    </citation>
    <scope>NUCLEOTIDE SEQUENCE [LARGE SCALE GENOMIC DNA]</scope>
    <source>
        <strain evidence="2">sbr112.9</strain>
    </source>
</reference>